<dbReference type="GO" id="GO:0016301">
    <property type="term" value="F:kinase activity"/>
    <property type="evidence" value="ECO:0007669"/>
    <property type="project" value="UniProtKB-KW"/>
</dbReference>
<protein>
    <submittedName>
        <fullName evidence="2">Aminoglycoside phosphotransferase (APT) family kinase protein</fullName>
    </submittedName>
</protein>
<dbReference type="SUPFAM" id="SSF56112">
    <property type="entry name" value="Protein kinase-like (PK-like)"/>
    <property type="match status" value="1"/>
</dbReference>
<keyword evidence="3" id="KW-1185">Reference proteome</keyword>
<evidence type="ECO:0000313" key="2">
    <source>
        <dbReference type="EMBL" id="MBP1936516.1"/>
    </source>
</evidence>
<dbReference type="Pfam" id="PF01636">
    <property type="entry name" value="APH"/>
    <property type="match status" value="1"/>
</dbReference>
<dbReference type="Gene3D" id="3.90.1200.10">
    <property type="match status" value="1"/>
</dbReference>
<dbReference type="RefSeq" id="WP_209846923.1">
    <property type="nucleotide sequence ID" value="NZ_CBCRVE010000002.1"/>
</dbReference>
<dbReference type="InterPro" id="IPR011009">
    <property type="entry name" value="Kinase-like_dom_sf"/>
</dbReference>
<gene>
    <name evidence="2" type="ORF">J2Z20_001377</name>
</gene>
<comment type="caution">
    <text evidence="2">The sequence shown here is derived from an EMBL/GenBank/DDBJ whole genome shotgun (WGS) entry which is preliminary data.</text>
</comment>
<keyword evidence="2" id="KW-0808">Transferase</keyword>
<proteinExistence type="predicted"/>
<dbReference type="InterPro" id="IPR002575">
    <property type="entry name" value="Aminoglycoside_PTrfase"/>
</dbReference>
<dbReference type="EMBL" id="JAGGKP010000001">
    <property type="protein sequence ID" value="MBP1936516.1"/>
    <property type="molecule type" value="Genomic_DNA"/>
</dbReference>
<evidence type="ECO:0000259" key="1">
    <source>
        <dbReference type="Pfam" id="PF01636"/>
    </source>
</evidence>
<reference evidence="2 3" key="1">
    <citation type="submission" date="2021-03" db="EMBL/GenBank/DDBJ databases">
        <title>Genomic Encyclopedia of Type Strains, Phase IV (KMG-IV): sequencing the most valuable type-strain genomes for metagenomic binning, comparative biology and taxonomic classification.</title>
        <authorList>
            <person name="Goeker M."/>
        </authorList>
    </citation>
    <scope>NUCLEOTIDE SEQUENCE [LARGE SCALE GENOMIC DNA]</scope>
    <source>
        <strain evidence="2 3">DSM 23491</strain>
    </source>
</reference>
<dbReference type="Proteomes" id="UP001519273">
    <property type="component" value="Unassembled WGS sequence"/>
</dbReference>
<accession>A0ABS4H229</accession>
<organism evidence="2 3">
    <name type="scientific">Paenibacillus sediminis</name>
    <dbReference type="NCBI Taxonomy" id="664909"/>
    <lineage>
        <taxon>Bacteria</taxon>
        <taxon>Bacillati</taxon>
        <taxon>Bacillota</taxon>
        <taxon>Bacilli</taxon>
        <taxon>Bacillales</taxon>
        <taxon>Paenibacillaceae</taxon>
        <taxon>Paenibacillus</taxon>
    </lineage>
</organism>
<evidence type="ECO:0000313" key="3">
    <source>
        <dbReference type="Proteomes" id="UP001519273"/>
    </source>
</evidence>
<dbReference type="PANTHER" id="PTHR41283:SF1">
    <property type="entry name" value="AMINOGLYCOSIDE PHOSPHOTRANSFERASE DOMAIN-CONTAINING PROTEIN"/>
    <property type="match status" value="1"/>
</dbReference>
<keyword evidence="2" id="KW-0418">Kinase</keyword>
<name>A0ABS4H229_9BACL</name>
<sequence length="301" mass="34948">MNNLMKDIPRLNGSRITPIEKGYSTDKKYLVEYSDGRKELLKLFDISELDAKKQEYSILEQMIGLDVKCSLPIDIGELESSPLGYMLLSYVDGQDALEVLPAYSESVQYMIGLEAGQQLRKIHQLEAPQEIPSWYERKIAKHRRYVDRYYQCGIRVIHDNKLLSFIDRHADLMKDRPNLFQHDDFHVGNLIVKDEVLSGVIDFNRYDWGDPIHEFLKVGMFSSEVSVPFANGQIAGYFNGEEPGEEFWVLYSLYMAMSVLSSVVWIQKVSPDELDFMLDRLNRVIQDHNDFDSVRPKWFGN</sequence>
<dbReference type="PANTHER" id="PTHR41283">
    <property type="entry name" value="AMINOGLYCOSIDE PHOSPHOTRANSFERASE"/>
    <property type="match status" value="1"/>
</dbReference>
<feature type="domain" description="Aminoglycoside phosphotransferase" evidence="1">
    <location>
        <begin position="16"/>
        <end position="246"/>
    </location>
</feature>